<proteinExistence type="evidence at transcript level"/>
<dbReference type="AlphaFoldDB" id="A0A7S5LK42"/>
<dbReference type="GO" id="GO:0005615">
    <property type="term" value="C:extracellular space"/>
    <property type="evidence" value="ECO:0007669"/>
    <property type="project" value="TreeGrafter"/>
</dbReference>
<dbReference type="InterPro" id="IPR006621">
    <property type="entry name" value="Nose-resist-to-fluoxetine_N"/>
</dbReference>
<organism evidence="8">
    <name type="scientific">Bemisia tabaci</name>
    <name type="common">Sweetpotato whitefly</name>
    <name type="synonym">Aleurodes tabaci</name>
    <dbReference type="NCBI Taxonomy" id="7038"/>
    <lineage>
        <taxon>Eukaryota</taxon>
        <taxon>Metazoa</taxon>
        <taxon>Ecdysozoa</taxon>
        <taxon>Arthropoda</taxon>
        <taxon>Hexapoda</taxon>
        <taxon>Insecta</taxon>
        <taxon>Pterygota</taxon>
        <taxon>Neoptera</taxon>
        <taxon>Paraneoptera</taxon>
        <taxon>Hemiptera</taxon>
        <taxon>Sternorrhyncha</taxon>
        <taxon>Aleyrodoidea</taxon>
        <taxon>Aleyrodidae</taxon>
        <taxon>Aleyrodinae</taxon>
        <taxon>Bemisia</taxon>
    </lineage>
</organism>
<dbReference type="Pfam" id="PF00151">
    <property type="entry name" value="Lipase"/>
    <property type="match status" value="3"/>
</dbReference>
<dbReference type="SMART" id="SM00703">
    <property type="entry name" value="NRF"/>
    <property type="match status" value="1"/>
</dbReference>
<accession>A0A7S5LK42</accession>
<dbReference type="GO" id="GO:0016298">
    <property type="term" value="F:lipase activity"/>
    <property type="evidence" value="ECO:0007669"/>
    <property type="project" value="InterPro"/>
</dbReference>
<comment type="similarity">
    <text evidence="2 4">Belongs to the AB hydrolase superfamily. Lipase family.</text>
</comment>
<dbReference type="PANTHER" id="PTHR11610:SF173">
    <property type="entry name" value="LIPASE DOMAIN-CONTAINING PROTEIN-RELATED"/>
    <property type="match status" value="1"/>
</dbReference>
<name>A0A7S5LK42_BEMTA</name>
<keyword evidence="6" id="KW-1133">Transmembrane helix</keyword>
<feature type="domain" description="Nose resistant-to-fluoxetine protein N-terminal" evidence="7">
    <location>
        <begin position="40"/>
        <end position="197"/>
    </location>
</feature>
<feature type="transmembrane region" description="Helical" evidence="6">
    <location>
        <begin position="206"/>
        <end position="226"/>
    </location>
</feature>
<dbReference type="PRINTS" id="PR00821">
    <property type="entry name" value="TAGLIPASE"/>
</dbReference>
<feature type="transmembrane region" description="Helical" evidence="6">
    <location>
        <begin position="298"/>
        <end position="318"/>
    </location>
</feature>
<evidence type="ECO:0000256" key="3">
    <source>
        <dbReference type="ARBA" id="ARBA00022525"/>
    </source>
</evidence>
<dbReference type="GO" id="GO:0017171">
    <property type="term" value="F:serine hydrolase activity"/>
    <property type="evidence" value="ECO:0007669"/>
    <property type="project" value="TreeGrafter"/>
</dbReference>
<feature type="region of interest" description="Disordered" evidence="5">
    <location>
        <begin position="1"/>
        <end position="25"/>
    </location>
</feature>
<evidence type="ECO:0000256" key="6">
    <source>
        <dbReference type="SAM" id="Phobius"/>
    </source>
</evidence>
<dbReference type="Gene3D" id="3.40.50.1820">
    <property type="entry name" value="alpha/beta hydrolase"/>
    <property type="match status" value="4"/>
</dbReference>
<dbReference type="CDD" id="cd00707">
    <property type="entry name" value="Pancreat_lipase_like"/>
    <property type="match status" value="1"/>
</dbReference>
<evidence type="ECO:0000256" key="5">
    <source>
        <dbReference type="SAM" id="MobiDB-lite"/>
    </source>
</evidence>
<reference evidence="8" key="1">
    <citation type="submission" date="2019-11" db="EMBL/GenBank/DDBJ databases">
        <title>Identification of Saliva Proteins of the Whitefly Bemisia tabaci by Transcriptome and LC-MS/MS Analyses.</title>
        <authorList>
            <person name="Huang H.-J."/>
        </authorList>
    </citation>
    <scope>NUCLEOTIDE SEQUENCE</scope>
</reference>
<evidence type="ECO:0000259" key="7">
    <source>
        <dbReference type="SMART" id="SM00703"/>
    </source>
</evidence>
<dbReference type="InterPro" id="IPR013818">
    <property type="entry name" value="Lipase"/>
</dbReference>
<dbReference type="Pfam" id="PF20146">
    <property type="entry name" value="NRF"/>
    <property type="match status" value="1"/>
</dbReference>
<evidence type="ECO:0000313" key="8">
    <source>
        <dbReference type="EMBL" id="QHB15535.1"/>
    </source>
</evidence>
<keyword evidence="3" id="KW-0964">Secreted</keyword>
<keyword evidence="6" id="KW-0812">Transmembrane</keyword>
<evidence type="ECO:0000256" key="1">
    <source>
        <dbReference type="ARBA" id="ARBA00004613"/>
    </source>
</evidence>
<protein>
    <submittedName>
        <fullName evidence="8">Phospholipase A1-like protein</fullName>
    </submittedName>
</protein>
<feature type="compositionally biased region" description="Polar residues" evidence="5">
    <location>
        <begin position="1"/>
        <end position="11"/>
    </location>
</feature>
<comment type="subcellular location">
    <subcellularLocation>
        <location evidence="1">Secreted</location>
    </subcellularLocation>
</comment>
<evidence type="ECO:0000256" key="4">
    <source>
        <dbReference type="RuleBase" id="RU004262"/>
    </source>
</evidence>
<dbReference type="PANTHER" id="PTHR11610">
    <property type="entry name" value="LIPASE"/>
    <property type="match status" value="1"/>
</dbReference>
<dbReference type="InterPro" id="IPR000734">
    <property type="entry name" value="TAG_lipase"/>
</dbReference>
<dbReference type="SUPFAM" id="SSF53474">
    <property type="entry name" value="alpha/beta-Hydrolases"/>
    <property type="match status" value="3"/>
</dbReference>
<dbReference type="InterPro" id="IPR029058">
    <property type="entry name" value="AB_hydrolase_fold"/>
</dbReference>
<dbReference type="EMBL" id="MN737998">
    <property type="protein sequence ID" value="QHB15535.1"/>
    <property type="molecule type" value="mRNA"/>
</dbReference>
<evidence type="ECO:0000256" key="2">
    <source>
        <dbReference type="ARBA" id="ARBA00010701"/>
    </source>
</evidence>
<dbReference type="InterPro" id="IPR033906">
    <property type="entry name" value="Lipase_N"/>
</dbReference>
<dbReference type="GO" id="GO:0016042">
    <property type="term" value="P:lipid catabolic process"/>
    <property type="evidence" value="ECO:0007669"/>
    <property type="project" value="TreeGrafter"/>
</dbReference>
<sequence length="1197" mass="133560">MENCNASQGTCNGADERDKTGPQGAFTLSFTPELLGVLGDPLTDYFKAQMESSTNQVFDATAKLSSGLFSGNAQQLGEYDQCIDLKSPTMRTSNPLDDPVETAGKYCLVLADVAANQDAKPGVAELIHRMRGENLLISNVNTTGHFIPRFSTVHIGVCIPSGCSASELESALSGLKRNLLPNEVDLNISVKDEMCYTKTENQDLSLSTKCVLLTPALLAILLYYAFVMEHMGSGPQWPTVIKPNADLCKKNMIWNLLYVNNFFPFQDNCVTQSHQLAVDMQLFLITPGLVYLLHYNHCIGFLVIFALNLGSTFLRYFIVLNNKLSLIIHYGVTAEDLYKAADLCYSQTLHRATPYLFGVYTGFVLHKYRSRIGKRISPFSPCFNPGLINAVQTSQDSRIQREQPMESSEEIKWTLMPDGRGDVRVAILDGLLPGSEPDVQDSVKFLLYTRQNTKKPEVGKMNSTCRPVFKYFNSKRQSKILIHGFGDDSTSSLMYPVLTEAFLAKGDYNVFQVDWGELSAVPWYFSAKRATVPVGQHTASLIDYLSMTKRGRAGDFHLVGFSLGAHAAGIAAQNVQTGNVYRITGLDPAQVMYGSTGVEERLDQQDARMVEIVHTSGGYLGYQDPLGTRDFYPNGGSWPQPGCTYDFASVCSHRRAYYYFGEAVKDERGFTAVPCPNYDEFEAGHCPNSSAVVILGENPSPDTRDALFQIMTYCMSIRRCTIILSDYVFSIGVLERSSNCPKPPEECPNVNITFHLYNRRIKNYNGYQLKENDTATLQNAPFIKNKQVIVSSHGYTGHLHYAPNPELIDGKLYFQKRIKNYNGYQLKENDTATLQNAPFIKNKQVIVSSHGYTGHLHYAPNPELIDAYNRMPDPVNIIVINWGRLCPQPCYTQSARNVALVGNCSALFIEALLQHQTWFTLKDIHFIGFSLGAQVMSQISHKLTIGKPYWITALDPAWPLFDTMTTYAEERLDITDADFLDVYHTNAGYKGQLTSIGHVDFYANHALLQPGCGTTLDPAWPLFDTMTTYAEERLDITDADFLDVYHTNAGYKGQLTSIGHVDFYANHALLQPGCGTNSSCNHVRAVYYYAESIYTKVGFYAYSCLSILTHLTGFCKPGPGDELVLLGAHVNHSTRGTYYFTTNDQYPFARGKVFDTQEEPIQAEHHMQSVEPVQPMQRPLPIDLRLSEIKASPKPSS</sequence>
<keyword evidence="6" id="KW-0472">Membrane</keyword>